<protein>
    <submittedName>
        <fullName evidence="6">Response regulator</fullName>
    </submittedName>
</protein>
<evidence type="ECO:0000256" key="1">
    <source>
        <dbReference type="ARBA" id="ARBA00022553"/>
    </source>
</evidence>
<dbReference type="Proteomes" id="UP000483035">
    <property type="component" value="Unassembled WGS sequence"/>
</dbReference>
<dbReference type="SUPFAM" id="SSF52172">
    <property type="entry name" value="CheY-like"/>
    <property type="match status" value="1"/>
</dbReference>
<gene>
    <name evidence="6" type="ORF">GR212_27070</name>
</gene>
<keyword evidence="3" id="KW-0804">Transcription</keyword>
<dbReference type="PANTHER" id="PTHR44591">
    <property type="entry name" value="STRESS RESPONSE REGULATOR PROTEIN 1"/>
    <property type="match status" value="1"/>
</dbReference>
<dbReference type="PANTHER" id="PTHR44591:SF3">
    <property type="entry name" value="RESPONSE REGULATORY DOMAIN-CONTAINING PROTEIN"/>
    <property type="match status" value="1"/>
</dbReference>
<dbReference type="GO" id="GO:0000160">
    <property type="term" value="P:phosphorelay signal transduction system"/>
    <property type="evidence" value="ECO:0007669"/>
    <property type="project" value="InterPro"/>
</dbReference>
<dbReference type="SMART" id="SM00448">
    <property type="entry name" value="REC"/>
    <property type="match status" value="1"/>
</dbReference>
<accession>A0A6L9UD03</accession>
<dbReference type="EMBL" id="WUEY01000016">
    <property type="protein sequence ID" value="NEI73221.1"/>
    <property type="molecule type" value="Genomic_DNA"/>
</dbReference>
<dbReference type="PROSITE" id="PS50110">
    <property type="entry name" value="RESPONSE_REGULATORY"/>
    <property type="match status" value="1"/>
</dbReference>
<evidence type="ECO:0000256" key="3">
    <source>
        <dbReference type="ARBA" id="ARBA00023163"/>
    </source>
</evidence>
<evidence type="ECO:0000259" key="5">
    <source>
        <dbReference type="PROSITE" id="PS50110"/>
    </source>
</evidence>
<feature type="modified residue" description="4-aspartylphosphate" evidence="4">
    <location>
        <position position="50"/>
    </location>
</feature>
<evidence type="ECO:0000256" key="4">
    <source>
        <dbReference type="PROSITE-ProRule" id="PRU00169"/>
    </source>
</evidence>
<evidence type="ECO:0000313" key="6">
    <source>
        <dbReference type="EMBL" id="NEI73221.1"/>
    </source>
</evidence>
<dbReference type="Gene3D" id="3.40.50.2300">
    <property type="match status" value="1"/>
</dbReference>
<keyword evidence="2" id="KW-0805">Transcription regulation</keyword>
<evidence type="ECO:0000313" key="7">
    <source>
        <dbReference type="Proteomes" id="UP000483035"/>
    </source>
</evidence>
<dbReference type="AlphaFoldDB" id="A0A6L9UD03"/>
<name>A0A6L9UD03_9HYPH</name>
<dbReference type="RefSeq" id="WP_163991327.1">
    <property type="nucleotide sequence ID" value="NZ_WUEY01000016.1"/>
</dbReference>
<proteinExistence type="predicted"/>
<dbReference type="InterPro" id="IPR001789">
    <property type="entry name" value="Sig_transdc_resp-reg_receiver"/>
</dbReference>
<dbReference type="InterPro" id="IPR050595">
    <property type="entry name" value="Bact_response_regulator"/>
</dbReference>
<comment type="caution">
    <text evidence="6">The sequence shown here is derived from an EMBL/GenBank/DDBJ whole genome shotgun (WGS) entry which is preliminary data.</text>
</comment>
<keyword evidence="1 4" id="KW-0597">Phosphoprotein</keyword>
<feature type="domain" description="Response regulatory" evidence="5">
    <location>
        <begin position="2"/>
        <end position="112"/>
    </location>
</feature>
<sequence length="124" mass="13082">MKVLIVEDEALIALHLKTIATDAGFVALGPATTMEQALAYGPQADIALIDVGLADGKSGLQLARRLIDRYHTTIIFVTGAPEALRNGLSGVFAIIAKPFVDENIVDLLRSANATRLAGGRTVVE</sequence>
<reference evidence="6 7" key="1">
    <citation type="submission" date="2019-12" db="EMBL/GenBank/DDBJ databases">
        <title>Rhizobium genotypes associated with high levels of biological nitrogen fixation by grain legumes in a temperate-maritime cropping system.</title>
        <authorList>
            <person name="Maluk M."/>
            <person name="Francesc Ferrando Molina F."/>
            <person name="Lopez Del Egido L."/>
            <person name="Lafos M."/>
            <person name="Langarica-Fuentes A."/>
            <person name="Gebre Yohannes G."/>
            <person name="Young M.W."/>
            <person name="Martin P."/>
            <person name="Gantlett R."/>
            <person name="Kenicer G."/>
            <person name="Hawes C."/>
            <person name="Begg G.S."/>
            <person name="Quilliam R.S."/>
            <person name="Squire G.R."/>
            <person name="Poole P.S."/>
            <person name="Young P.W."/>
            <person name="Iannetta P.M."/>
            <person name="James E.K."/>
        </authorList>
    </citation>
    <scope>NUCLEOTIDE SEQUENCE [LARGE SCALE GENOMIC DNA]</scope>
    <source>
        <strain evidence="6 7">JHI1118</strain>
    </source>
</reference>
<dbReference type="Pfam" id="PF00072">
    <property type="entry name" value="Response_reg"/>
    <property type="match status" value="1"/>
</dbReference>
<dbReference type="NCBIfam" id="NF009970">
    <property type="entry name" value="PRK13435.1-1"/>
    <property type="match status" value="1"/>
</dbReference>
<dbReference type="InterPro" id="IPR011006">
    <property type="entry name" value="CheY-like_superfamily"/>
</dbReference>
<organism evidence="6 7">
    <name type="scientific">Rhizobium lusitanum</name>
    <dbReference type="NCBI Taxonomy" id="293958"/>
    <lineage>
        <taxon>Bacteria</taxon>
        <taxon>Pseudomonadati</taxon>
        <taxon>Pseudomonadota</taxon>
        <taxon>Alphaproteobacteria</taxon>
        <taxon>Hyphomicrobiales</taxon>
        <taxon>Rhizobiaceae</taxon>
        <taxon>Rhizobium/Agrobacterium group</taxon>
        <taxon>Rhizobium</taxon>
    </lineage>
</organism>
<evidence type="ECO:0000256" key="2">
    <source>
        <dbReference type="ARBA" id="ARBA00023015"/>
    </source>
</evidence>